<gene>
    <name evidence="3" type="ORF">FD20_GL002099</name>
</gene>
<feature type="transmembrane region" description="Helical" evidence="1">
    <location>
        <begin position="165"/>
        <end position="188"/>
    </location>
</feature>
<comment type="caution">
    <text evidence="3">The sequence shown here is derived from an EMBL/GenBank/DDBJ whole genome shotgun (WGS) entry which is preliminary data.</text>
</comment>
<dbReference type="EMBL" id="AZEG01000006">
    <property type="protein sequence ID" value="KRL38150.1"/>
    <property type="molecule type" value="Genomic_DNA"/>
</dbReference>
<protein>
    <submittedName>
        <fullName evidence="3">Signal transduction diguanylate cyclase</fullName>
    </submittedName>
</protein>
<dbReference type="InterPro" id="IPR029787">
    <property type="entry name" value="Nucleotide_cyclase"/>
</dbReference>
<evidence type="ECO:0000256" key="1">
    <source>
        <dbReference type="SAM" id="Phobius"/>
    </source>
</evidence>
<accession>A0A0R1Q089</accession>
<dbReference type="Proteomes" id="UP000051155">
    <property type="component" value="Unassembled WGS sequence"/>
</dbReference>
<feature type="transmembrane region" description="Helical" evidence="1">
    <location>
        <begin position="137"/>
        <end position="159"/>
    </location>
</feature>
<dbReference type="InterPro" id="IPR050469">
    <property type="entry name" value="Diguanylate_Cyclase"/>
</dbReference>
<feature type="domain" description="GGDEF" evidence="2">
    <location>
        <begin position="231"/>
        <end position="369"/>
    </location>
</feature>
<feature type="transmembrane region" description="Helical" evidence="1">
    <location>
        <begin position="85"/>
        <end position="102"/>
    </location>
</feature>
<dbReference type="Pfam" id="PF00990">
    <property type="entry name" value="GGDEF"/>
    <property type="match status" value="1"/>
</dbReference>
<evidence type="ECO:0000313" key="3">
    <source>
        <dbReference type="EMBL" id="KRL38150.1"/>
    </source>
</evidence>
<evidence type="ECO:0000313" key="4">
    <source>
        <dbReference type="Proteomes" id="UP000051155"/>
    </source>
</evidence>
<dbReference type="InterPro" id="IPR000160">
    <property type="entry name" value="GGDEF_dom"/>
</dbReference>
<feature type="transmembrane region" description="Helical" evidence="1">
    <location>
        <begin position="40"/>
        <end position="57"/>
    </location>
</feature>
<dbReference type="AlphaFoldDB" id="A0A0R1Q089"/>
<dbReference type="CDD" id="cd01949">
    <property type="entry name" value="GGDEF"/>
    <property type="match status" value="1"/>
</dbReference>
<dbReference type="PANTHER" id="PTHR45138:SF9">
    <property type="entry name" value="DIGUANYLATE CYCLASE DGCM-RELATED"/>
    <property type="match status" value="1"/>
</dbReference>
<keyword evidence="1" id="KW-0812">Transmembrane</keyword>
<organism evidence="3 4">
    <name type="scientific">Liquorilactobacillus uvarum DSM 19971</name>
    <dbReference type="NCBI Taxonomy" id="1423812"/>
    <lineage>
        <taxon>Bacteria</taxon>
        <taxon>Bacillati</taxon>
        <taxon>Bacillota</taxon>
        <taxon>Bacilli</taxon>
        <taxon>Lactobacillales</taxon>
        <taxon>Lactobacillaceae</taxon>
        <taxon>Liquorilactobacillus</taxon>
    </lineage>
</organism>
<keyword evidence="1" id="KW-0472">Membrane</keyword>
<dbReference type="STRING" id="1423812.FD20_GL002099"/>
<dbReference type="PATRIC" id="fig|1423812.3.peg.2229"/>
<dbReference type="GO" id="GO:0052621">
    <property type="term" value="F:diguanylate cyclase activity"/>
    <property type="evidence" value="ECO:0007669"/>
    <property type="project" value="TreeGrafter"/>
</dbReference>
<name>A0A0R1Q089_9LACO</name>
<dbReference type="NCBIfam" id="TIGR00254">
    <property type="entry name" value="GGDEF"/>
    <property type="match status" value="1"/>
</dbReference>
<dbReference type="PROSITE" id="PS50887">
    <property type="entry name" value="GGDEF"/>
    <property type="match status" value="1"/>
</dbReference>
<keyword evidence="1" id="KW-1133">Transmembrane helix</keyword>
<dbReference type="Gene3D" id="3.30.70.270">
    <property type="match status" value="1"/>
</dbReference>
<sequence length="371" mass="42718">MGVVDKFIFLVLLMPIMIVSLLFAKYVFYAKIFQKLKRPVFFLMVVLLFITHQYFIVSFAMNNVGFVCYQYVLAMASYFINKKYGIVLLFLSAFTVNVYLAINNSTNFFRLLLAAVIFLGVLMVVSCIEKVSRKHILIGYAVANILINTSVPWLFATLYPERSYSIGSMFLVAVGSLLINILIGLYTYSVEAESRKIAQIERRESHDKLTDLYNYNAYSRFIEKIKFEPQGDWLTVMIDLDHFKQVNDTYGHLDGNEALKFFSRSLSDFIRQNIIAESRLFRFGGEEFCLLIKDYPAERCFEKMDKFQELLHEKPFFTQDGHKLSLSFSAGLASTKDSEQDVLLMIRNADAALYIAKRSGKGRVVCPDCHF</sequence>
<dbReference type="InterPro" id="IPR043128">
    <property type="entry name" value="Rev_trsase/Diguanyl_cyclase"/>
</dbReference>
<evidence type="ECO:0000259" key="2">
    <source>
        <dbReference type="PROSITE" id="PS50887"/>
    </source>
</evidence>
<dbReference type="SMART" id="SM00267">
    <property type="entry name" value="GGDEF"/>
    <property type="match status" value="1"/>
</dbReference>
<keyword evidence="4" id="KW-1185">Reference proteome</keyword>
<feature type="transmembrane region" description="Helical" evidence="1">
    <location>
        <begin position="6"/>
        <end position="28"/>
    </location>
</feature>
<feature type="transmembrane region" description="Helical" evidence="1">
    <location>
        <begin position="108"/>
        <end position="125"/>
    </location>
</feature>
<reference evidence="3 4" key="1">
    <citation type="journal article" date="2015" name="Genome Announc.">
        <title>Expanding the biotechnology potential of lactobacilli through comparative genomics of 213 strains and associated genera.</title>
        <authorList>
            <person name="Sun Z."/>
            <person name="Harris H.M."/>
            <person name="McCann A."/>
            <person name="Guo C."/>
            <person name="Argimon S."/>
            <person name="Zhang W."/>
            <person name="Yang X."/>
            <person name="Jeffery I.B."/>
            <person name="Cooney J.C."/>
            <person name="Kagawa T.F."/>
            <person name="Liu W."/>
            <person name="Song Y."/>
            <person name="Salvetti E."/>
            <person name="Wrobel A."/>
            <person name="Rasinkangas P."/>
            <person name="Parkhill J."/>
            <person name="Rea M.C."/>
            <person name="O'Sullivan O."/>
            <person name="Ritari J."/>
            <person name="Douillard F.P."/>
            <person name="Paul Ross R."/>
            <person name="Yang R."/>
            <person name="Briner A.E."/>
            <person name="Felis G.E."/>
            <person name="de Vos W.M."/>
            <person name="Barrangou R."/>
            <person name="Klaenhammer T.R."/>
            <person name="Caufield P.W."/>
            <person name="Cui Y."/>
            <person name="Zhang H."/>
            <person name="O'Toole P.W."/>
        </authorList>
    </citation>
    <scope>NUCLEOTIDE SEQUENCE [LARGE SCALE GENOMIC DNA]</scope>
    <source>
        <strain evidence="3 4">DSM 19971</strain>
    </source>
</reference>
<proteinExistence type="predicted"/>
<dbReference type="PANTHER" id="PTHR45138">
    <property type="entry name" value="REGULATORY COMPONENTS OF SENSORY TRANSDUCTION SYSTEM"/>
    <property type="match status" value="1"/>
</dbReference>
<dbReference type="SUPFAM" id="SSF55073">
    <property type="entry name" value="Nucleotide cyclase"/>
    <property type="match status" value="1"/>
</dbReference>